<evidence type="ECO:0000256" key="10">
    <source>
        <dbReference type="SAM" id="MobiDB-lite"/>
    </source>
</evidence>
<name>A0A222E4S5_9RHOB</name>
<dbReference type="PANTHER" id="PTHR43178:SF2">
    <property type="entry name" value="DIHYDROLIPOYLLYSINE-RESIDUE ACETYLTRANSFERASE COMPONENT OF PYRUVATE DEHYDROGENASE COMPLEX"/>
    <property type="match status" value="1"/>
</dbReference>
<feature type="domain" description="Lipoyl-binding" evidence="11">
    <location>
        <begin position="4"/>
        <end position="78"/>
    </location>
</feature>
<keyword evidence="5 9" id="KW-0450">Lipoyl</keyword>
<dbReference type="GO" id="GO:0031405">
    <property type="term" value="F:lipoic acid binding"/>
    <property type="evidence" value="ECO:0007669"/>
    <property type="project" value="TreeGrafter"/>
</dbReference>
<dbReference type="Proteomes" id="UP000203589">
    <property type="component" value="Chromosome"/>
</dbReference>
<dbReference type="InterPro" id="IPR001078">
    <property type="entry name" value="2-oxoacid_DH_actylTfrase"/>
</dbReference>
<accession>A0A222E4S5</accession>
<keyword evidence="6 9" id="KW-0012">Acyltransferase</keyword>
<feature type="region of interest" description="Disordered" evidence="10">
    <location>
        <begin position="85"/>
        <end position="112"/>
    </location>
</feature>
<dbReference type="SUPFAM" id="SSF51230">
    <property type="entry name" value="Single hybrid motif"/>
    <property type="match status" value="1"/>
</dbReference>
<sequence>MTRMIDIQVPDIGDVADVPVVEIAVSVGDEVAADDTLLVVETDKATLDIPSPEGGRIAALKVVPGDRVSRGTLIAVMEVSSAAAEALPEPPEAEAKPETPKPISTQPEGSRPVVASLQTEAAAMPTGLGKQSHATPSTRKFARSLGVDVASVPGTGPKGRILREDVERYVKMRMQNVATGQTGAGNLPLSELPEWPRVDFARFGPVERQPLSRIARFSGPALARNSLVIPHVCNFDKADVTELEQFRKELNAEAGSTDAKITMLAFTVKAVVAALKAFPRFNASLDGDELVVKSYWNIGVAADTPDGLVVPVVKQADQKGLRDVAAEMSELAGAARVGKLKPADMQGATFTISSLGGVGGTGFTPIINAPEVAILGMTRAEIQPVWDGESFRPRLVQPLSLSWDHRVVDGVLAARFLAHVSRSLGDFRRLSV</sequence>
<dbReference type="FunFam" id="3.30.559.10:FF:000004">
    <property type="entry name" value="Acetyltransferase component of pyruvate dehydrogenase complex"/>
    <property type="match status" value="1"/>
</dbReference>
<dbReference type="Pfam" id="PF00198">
    <property type="entry name" value="2-oxoacid_dh"/>
    <property type="match status" value="1"/>
</dbReference>
<dbReference type="Gene3D" id="4.10.320.10">
    <property type="entry name" value="E3-binding domain"/>
    <property type="match status" value="1"/>
</dbReference>
<dbReference type="EMBL" id="CP022540">
    <property type="protein sequence ID" value="ASP20988.1"/>
    <property type="molecule type" value="Genomic_DNA"/>
</dbReference>
<protein>
    <recommendedName>
        <fullName evidence="9">Dihydrolipoamide acetyltransferase component of pyruvate dehydrogenase complex</fullName>
        <ecNumber evidence="9">2.3.1.-</ecNumber>
    </recommendedName>
</protein>
<dbReference type="InterPro" id="IPR011053">
    <property type="entry name" value="Single_hybrid_motif"/>
</dbReference>
<evidence type="ECO:0000256" key="1">
    <source>
        <dbReference type="ARBA" id="ARBA00001938"/>
    </source>
</evidence>
<evidence type="ECO:0000259" key="12">
    <source>
        <dbReference type="PROSITE" id="PS51826"/>
    </source>
</evidence>
<dbReference type="RefSeq" id="WP_094034966.1">
    <property type="nucleotide sequence ID" value="NZ_CP022540.1"/>
</dbReference>
<dbReference type="GO" id="GO:0004742">
    <property type="term" value="F:dihydrolipoyllysine-residue acetyltransferase activity"/>
    <property type="evidence" value="ECO:0007669"/>
    <property type="project" value="UniProtKB-EC"/>
</dbReference>
<dbReference type="EC" id="2.3.1.-" evidence="9"/>
<dbReference type="SUPFAM" id="SSF47005">
    <property type="entry name" value="Peripheral subunit-binding domain of 2-oxo acid dehydrogenase complex"/>
    <property type="match status" value="1"/>
</dbReference>
<dbReference type="Gene3D" id="2.40.50.100">
    <property type="match status" value="1"/>
</dbReference>
<dbReference type="PROSITE" id="PS00189">
    <property type="entry name" value="LIPOYL"/>
    <property type="match status" value="1"/>
</dbReference>
<dbReference type="AlphaFoldDB" id="A0A222E4S5"/>
<dbReference type="KEGG" id="aht:ANTHELSMS3_02312"/>
<dbReference type="GO" id="GO:0005737">
    <property type="term" value="C:cytoplasm"/>
    <property type="evidence" value="ECO:0007669"/>
    <property type="project" value="TreeGrafter"/>
</dbReference>
<dbReference type="CDD" id="cd06849">
    <property type="entry name" value="lipoyl_domain"/>
    <property type="match status" value="1"/>
</dbReference>
<feature type="domain" description="Peripheral subunit-binding (PSBD)" evidence="12">
    <location>
        <begin position="133"/>
        <end position="170"/>
    </location>
</feature>
<evidence type="ECO:0000256" key="5">
    <source>
        <dbReference type="ARBA" id="ARBA00022823"/>
    </source>
</evidence>
<evidence type="ECO:0000313" key="14">
    <source>
        <dbReference type="Proteomes" id="UP000203589"/>
    </source>
</evidence>
<evidence type="ECO:0000256" key="8">
    <source>
        <dbReference type="ARBA" id="ARBA00048370"/>
    </source>
</evidence>
<keyword evidence="4 9" id="KW-0808">Transferase</keyword>
<evidence type="ECO:0000256" key="6">
    <source>
        <dbReference type="ARBA" id="ARBA00023315"/>
    </source>
</evidence>
<dbReference type="InterPro" id="IPR050743">
    <property type="entry name" value="2-oxoacid_DH_E2_comp"/>
</dbReference>
<dbReference type="Pfam" id="PF02817">
    <property type="entry name" value="E3_binding"/>
    <property type="match status" value="1"/>
</dbReference>
<dbReference type="Gene3D" id="3.30.559.10">
    <property type="entry name" value="Chloramphenicol acetyltransferase-like domain"/>
    <property type="match status" value="1"/>
</dbReference>
<evidence type="ECO:0000256" key="9">
    <source>
        <dbReference type="RuleBase" id="RU003423"/>
    </source>
</evidence>
<keyword evidence="13" id="KW-0670">Pyruvate</keyword>
<evidence type="ECO:0000256" key="7">
    <source>
        <dbReference type="ARBA" id="ARBA00025211"/>
    </source>
</evidence>
<dbReference type="InterPro" id="IPR000089">
    <property type="entry name" value="Biotin_lipoyl"/>
</dbReference>
<comment type="subunit">
    <text evidence="3">Forms a 24-polypeptide structural core with octahedral symmetry.</text>
</comment>
<organism evidence="13 14">
    <name type="scientific">Antarctobacter heliothermus</name>
    <dbReference type="NCBI Taxonomy" id="74033"/>
    <lineage>
        <taxon>Bacteria</taxon>
        <taxon>Pseudomonadati</taxon>
        <taxon>Pseudomonadota</taxon>
        <taxon>Alphaproteobacteria</taxon>
        <taxon>Rhodobacterales</taxon>
        <taxon>Roseobacteraceae</taxon>
        <taxon>Antarctobacter</taxon>
    </lineage>
</organism>
<proteinExistence type="inferred from homology"/>
<gene>
    <name evidence="13" type="ORF">ANTHELSMS3_02312</name>
</gene>
<dbReference type="GO" id="GO:0006086">
    <property type="term" value="P:pyruvate decarboxylation to acetyl-CoA"/>
    <property type="evidence" value="ECO:0007669"/>
    <property type="project" value="TreeGrafter"/>
</dbReference>
<dbReference type="PROSITE" id="PS50968">
    <property type="entry name" value="BIOTINYL_LIPOYL"/>
    <property type="match status" value="1"/>
</dbReference>
<dbReference type="InterPro" id="IPR023213">
    <property type="entry name" value="CAT-like_dom_sf"/>
</dbReference>
<dbReference type="PROSITE" id="PS51826">
    <property type="entry name" value="PSBD"/>
    <property type="match status" value="1"/>
</dbReference>
<comment type="function">
    <text evidence="7">The pyruvate dehydrogenase complex catalyzes the overall conversion of pyruvate to acetyl-CoA and CO(2). It contains multiple copies of three enzymatic components: pyruvate dehydrogenase (E1), dihydrolipoamide acetyltransferase (E2) and lipoamide dehydrogenase (E3).</text>
</comment>
<reference evidence="13 14" key="1">
    <citation type="submission" date="2017-07" db="EMBL/GenBank/DDBJ databases">
        <title>Genome Sequence of Antarctobacter heliothermus Strain SMS3 Isolated from a culture of the Diatom Skeletonema marinoi.</title>
        <authorList>
            <person name="Topel M."/>
            <person name="Pinder M.I.M."/>
            <person name="Johansson O.N."/>
            <person name="Kourtchenko O."/>
            <person name="Godhe A."/>
            <person name="Clarke A.K."/>
        </authorList>
    </citation>
    <scope>NUCLEOTIDE SEQUENCE [LARGE SCALE GENOMIC DNA]</scope>
    <source>
        <strain evidence="13 14">SMS3</strain>
    </source>
</reference>
<evidence type="ECO:0000313" key="13">
    <source>
        <dbReference type="EMBL" id="ASP20988.1"/>
    </source>
</evidence>
<dbReference type="InterPro" id="IPR036625">
    <property type="entry name" value="E3-bd_dom_sf"/>
</dbReference>
<dbReference type="PANTHER" id="PTHR43178">
    <property type="entry name" value="DIHYDROLIPOAMIDE ACETYLTRANSFERASE COMPONENT OF PYRUVATE DEHYDROGENASE COMPLEX"/>
    <property type="match status" value="1"/>
</dbReference>
<comment type="cofactor">
    <cofactor evidence="1 9">
        <name>(R)-lipoate</name>
        <dbReference type="ChEBI" id="CHEBI:83088"/>
    </cofactor>
</comment>
<evidence type="ECO:0000256" key="4">
    <source>
        <dbReference type="ARBA" id="ARBA00022679"/>
    </source>
</evidence>
<dbReference type="InterPro" id="IPR004167">
    <property type="entry name" value="PSBD"/>
</dbReference>
<comment type="similarity">
    <text evidence="2 9">Belongs to the 2-oxoacid dehydrogenase family.</text>
</comment>
<comment type="catalytic activity">
    <reaction evidence="8">
        <text>N(6)-[(R)-dihydrolipoyl]-L-lysyl-[protein] + acetyl-CoA = N(6)-[(R)-S(8)-acetyldihydrolipoyl]-L-lysyl-[protein] + CoA</text>
        <dbReference type="Rhea" id="RHEA:17017"/>
        <dbReference type="Rhea" id="RHEA-COMP:10475"/>
        <dbReference type="Rhea" id="RHEA-COMP:10478"/>
        <dbReference type="ChEBI" id="CHEBI:57287"/>
        <dbReference type="ChEBI" id="CHEBI:57288"/>
        <dbReference type="ChEBI" id="CHEBI:83100"/>
        <dbReference type="ChEBI" id="CHEBI:83111"/>
        <dbReference type="EC" id="2.3.1.12"/>
    </reaction>
</comment>
<dbReference type="InterPro" id="IPR003016">
    <property type="entry name" value="2-oxoA_DH_lipoyl-BS"/>
</dbReference>
<dbReference type="OrthoDB" id="9805770at2"/>
<evidence type="ECO:0000259" key="11">
    <source>
        <dbReference type="PROSITE" id="PS50968"/>
    </source>
</evidence>
<keyword evidence="14" id="KW-1185">Reference proteome</keyword>
<dbReference type="SUPFAM" id="SSF52777">
    <property type="entry name" value="CoA-dependent acyltransferases"/>
    <property type="match status" value="1"/>
</dbReference>
<evidence type="ECO:0000256" key="2">
    <source>
        <dbReference type="ARBA" id="ARBA00007317"/>
    </source>
</evidence>
<dbReference type="Pfam" id="PF00364">
    <property type="entry name" value="Biotin_lipoyl"/>
    <property type="match status" value="1"/>
</dbReference>
<evidence type="ECO:0000256" key="3">
    <source>
        <dbReference type="ARBA" id="ARBA00011484"/>
    </source>
</evidence>